<feature type="compositionally biased region" description="Polar residues" evidence="6">
    <location>
        <begin position="462"/>
        <end position="472"/>
    </location>
</feature>
<evidence type="ECO:0000256" key="4">
    <source>
        <dbReference type="ARBA" id="ARBA00023098"/>
    </source>
</evidence>
<feature type="region of interest" description="Disordered" evidence="6">
    <location>
        <begin position="462"/>
        <end position="485"/>
    </location>
</feature>
<evidence type="ECO:0000256" key="3">
    <source>
        <dbReference type="ARBA" id="ARBA00022963"/>
    </source>
</evidence>
<evidence type="ECO:0000313" key="8">
    <source>
        <dbReference type="EMBL" id="MBB5329050.1"/>
    </source>
</evidence>
<accession>A0A9X0U4J4</accession>
<dbReference type="PANTHER" id="PTHR12370:SF3">
    <property type="entry name" value="PHOSPHOLIPASE B-LIKE 2-RELATED"/>
    <property type="match status" value="1"/>
</dbReference>
<evidence type="ECO:0000313" key="9">
    <source>
        <dbReference type="Proteomes" id="UP000535182"/>
    </source>
</evidence>
<evidence type="ECO:0000256" key="5">
    <source>
        <dbReference type="ARBA" id="ARBA00023180"/>
    </source>
</evidence>
<evidence type="ECO:0000256" key="2">
    <source>
        <dbReference type="ARBA" id="ARBA00022801"/>
    </source>
</evidence>
<keyword evidence="5" id="KW-0325">Glycoprotein</keyword>
<dbReference type="InterPro" id="IPR047794">
    <property type="entry name" value="C45_proenzyme-like"/>
</dbReference>
<evidence type="ECO:0000256" key="6">
    <source>
        <dbReference type="SAM" id="MobiDB-lite"/>
    </source>
</evidence>
<feature type="region of interest" description="Disordered" evidence="6">
    <location>
        <begin position="384"/>
        <end position="406"/>
    </location>
</feature>
<keyword evidence="1 7" id="KW-0732">Signal</keyword>
<dbReference type="PANTHER" id="PTHR12370">
    <property type="entry name" value="PHOSPHOLIPASE B-RELATED"/>
    <property type="match status" value="1"/>
</dbReference>
<dbReference type="AlphaFoldDB" id="A0A9X0U4J4"/>
<dbReference type="GO" id="GO:0005576">
    <property type="term" value="C:extracellular region"/>
    <property type="evidence" value="ECO:0007669"/>
    <property type="project" value="TreeGrafter"/>
</dbReference>
<dbReference type="NCBIfam" id="NF040521">
    <property type="entry name" value="C45_proenzyme"/>
    <property type="match status" value="1"/>
</dbReference>
<reference evidence="8 9" key="1">
    <citation type="submission" date="2020-08" db="EMBL/GenBank/DDBJ databases">
        <title>Genomic Encyclopedia of Type Strains, Phase IV (KMG-V): Genome sequencing to study the core and pangenomes of soil and plant-associated prokaryotes.</title>
        <authorList>
            <person name="Whitman W."/>
        </authorList>
    </citation>
    <scope>NUCLEOTIDE SEQUENCE [LARGE SCALE GENOMIC DNA]</scope>
    <source>
        <strain evidence="8 9">X5P2</strain>
    </source>
</reference>
<sequence>MRLCLTACILAVFASTAAFAQPSDPRLKNSYTFQKDGWTYIHLEGTPSEIGFQHGYFLATQIADNLQTIELENTHEAGKPWPYFRAIAHDQIMPRIEPEYRAELQGIADGVQVAGQNIDILDIVALNAHLEVSDYYIPWLLKQQGKASPPALVAPGRCSAFIATGAATKDGKIVIAHSNWSAYMEGERWTTVFDIVPTKGNRILMDGSPGLIHSGDDFGVNSAGIMITETTLPMFQGWNPSGIPEFIRARKAMQYANNIDQFVALMREGNNGGYANSWLVGDRKTNEIAYLELGLKHTPLTRKTTGYFVSANFPVNPDLIRDDTPGFDTHDMKSTMNARHVRAEEFVQQHLGQLDTALAEQYLSDHYDSYEHKVVAARRSLCGHEDASKDPEPAWDSPPFSPSGAVTGKVMDATMAEHMSFTARAGHPCGEDFIAAPFLAAHPEFNWQAPVLHDMKAGPWSTFSTSQKSATAATPAADHTKSAAE</sequence>
<organism evidence="8 9">
    <name type="scientific">Tunturiibacter gelidiferens</name>
    <dbReference type="NCBI Taxonomy" id="3069689"/>
    <lineage>
        <taxon>Bacteria</taxon>
        <taxon>Pseudomonadati</taxon>
        <taxon>Acidobacteriota</taxon>
        <taxon>Terriglobia</taxon>
        <taxon>Terriglobales</taxon>
        <taxon>Acidobacteriaceae</taxon>
        <taxon>Tunturiibacter</taxon>
    </lineage>
</organism>
<dbReference type="Proteomes" id="UP000535182">
    <property type="component" value="Unassembled WGS sequence"/>
</dbReference>
<gene>
    <name evidence="8" type="ORF">HDF14_002666</name>
</gene>
<dbReference type="GO" id="GO:0004620">
    <property type="term" value="F:phospholipase activity"/>
    <property type="evidence" value="ECO:0007669"/>
    <property type="project" value="InterPro"/>
</dbReference>
<feature type="chain" id="PRO_5040846393" description="Peptidase C45" evidence="7">
    <location>
        <begin position="21"/>
        <end position="485"/>
    </location>
</feature>
<keyword evidence="3" id="KW-0442">Lipid degradation</keyword>
<dbReference type="EMBL" id="JACHEB010000005">
    <property type="protein sequence ID" value="MBB5329050.1"/>
    <property type="molecule type" value="Genomic_DNA"/>
</dbReference>
<keyword evidence="4" id="KW-0443">Lipid metabolism</keyword>
<dbReference type="RefSeq" id="WP_183977167.1">
    <property type="nucleotide sequence ID" value="NZ_JACHEB010000005.1"/>
</dbReference>
<keyword evidence="2" id="KW-0378">Hydrolase</keyword>
<proteinExistence type="predicted"/>
<feature type="signal peptide" evidence="7">
    <location>
        <begin position="1"/>
        <end position="20"/>
    </location>
</feature>
<name>A0A9X0U4J4_9BACT</name>
<dbReference type="GO" id="GO:0009395">
    <property type="term" value="P:phospholipid catabolic process"/>
    <property type="evidence" value="ECO:0007669"/>
    <property type="project" value="TreeGrafter"/>
</dbReference>
<keyword evidence="9" id="KW-1185">Reference proteome</keyword>
<protein>
    <recommendedName>
        <fullName evidence="10">Peptidase C45</fullName>
    </recommendedName>
</protein>
<dbReference type="InterPro" id="IPR007000">
    <property type="entry name" value="PLipase_B-like"/>
</dbReference>
<evidence type="ECO:0008006" key="10">
    <source>
        <dbReference type="Google" id="ProtNLM"/>
    </source>
</evidence>
<dbReference type="Pfam" id="PF04916">
    <property type="entry name" value="Phospholip_B"/>
    <property type="match status" value="1"/>
</dbReference>
<evidence type="ECO:0000256" key="1">
    <source>
        <dbReference type="ARBA" id="ARBA00022729"/>
    </source>
</evidence>
<dbReference type="Gene3D" id="3.60.60.30">
    <property type="match status" value="1"/>
</dbReference>
<evidence type="ECO:0000256" key="7">
    <source>
        <dbReference type="SAM" id="SignalP"/>
    </source>
</evidence>
<comment type="caution">
    <text evidence="8">The sequence shown here is derived from an EMBL/GenBank/DDBJ whole genome shotgun (WGS) entry which is preliminary data.</text>
</comment>